<dbReference type="CDD" id="cd07280">
    <property type="entry name" value="PX_YPT35"/>
    <property type="match status" value="1"/>
</dbReference>
<feature type="region of interest" description="Disordered" evidence="10">
    <location>
        <begin position="35"/>
        <end position="100"/>
    </location>
</feature>
<gene>
    <name evidence="13" type="ORF">UBRO2_00872</name>
    <name evidence="12" type="ORF">UBRO_06268</name>
</gene>
<keyword evidence="5" id="KW-0967">Endosome</keyword>
<feature type="region of interest" description="Disordered" evidence="10">
    <location>
        <begin position="479"/>
        <end position="529"/>
    </location>
</feature>
<evidence type="ECO:0000313" key="14">
    <source>
        <dbReference type="Proteomes" id="UP000179920"/>
    </source>
</evidence>
<keyword evidence="6" id="KW-0472">Membrane</keyword>
<dbReference type="PROSITE" id="PS50195">
    <property type="entry name" value="PX"/>
    <property type="match status" value="1"/>
</dbReference>
<dbReference type="OrthoDB" id="10254720at2759"/>
<dbReference type="GO" id="GO:0010008">
    <property type="term" value="C:endosome membrane"/>
    <property type="evidence" value="ECO:0007669"/>
    <property type="project" value="UniProtKB-SubCell"/>
</dbReference>
<dbReference type="Pfam" id="PF00787">
    <property type="entry name" value="PX"/>
    <property type="match status" value="1"/>
</dbReference>
<evidence type="ECO:0000256" key="3">
    <source>
        <dbReference type="ARBA" id="ARBA00007426"/>
    </source>
</evidence>
<proteinExistence type="inferred from homology"/>
<evidence type="ECO:0000313" key="13">
    <source>
        <dbReference type="EMBL" id="SYW75717.1"/>
    </source>
</evidence>
<dbReference type="Gene3D" id="3.30.1520.10">
    <property type="entry name" value="Phox-like domain"/>
    <property type="match status" value="1"/>
</dbReference>
<dbReference type="EMBL" id="ULHB01000009">
    <property type="protein sequence ID" value="SYW75717.1"/>
    <property type="molecule type" value="Genomic_DNA"/>
</dbReference>
<feature type="compositionally biased region" description="Basic residues" evidence="10">
    <location>
        <begin position="574"/>
        <end position="586"/>
    </location>
</feature>
<keyword evidence="15" id="KW-1185">Reference proteome</keyword>
<evidence type="ECO:0000256" key="9">
    <source>
        <dbReference type="ARBA" id="ARBA00033785"/>
    </source>
</evidence>
<evidence type="ECO:0000256" key="6">
    <source>
        <dbReference type="ARBA" id="ARBA00023136"/>
    </source>
</evidence>
<evidence type="ECO:0000313" key="12">
    <source>
        <dbReference type="EMBL" id="SAM83952.1"/>
    </source>
</evidence>
<evidence type="ECO:0000256" key="2">
    <source>
        <dbReference type="ARBA" id="ARBA00004177"/>
    </source>
</evidence>
<dbReference type="GO" id="GO:0005774">
    <property type="term" value="C:vacuolar membrane"/>
    <property type="evidence" value="ECO:0007669"/>
    <property type="project" value="UniProtKB-SubCell"/>
</dbReference>
<sequence>MEAELAKELREATDQLLDLGPLKPTAFTPSPHLLQRRQATPTKPVVPSPSVLQASSATSKLEVIHSPTDVRPFHWPAPPTSAQSRDVQDSPSILSAGRSDEPIKVELGGSLLDDADDNLPARGLSSRMESVKAATAQASNTTDSVVSRLLDNIDRQERSASPSKLRVRTPINDIYINQYGERIVNGKVVGRILGGRPRPASRNEGTPQPSGSTSTDRVLSPNPARSSSPLRPPSDNASASESGAKANATSPPAFFLESFPDAFSPAPTPTLPAPSSSPGKKKERRPSAGHRPPSILKDPRAVSGALILSHSDEFNEAVMVRHTSFHSTASDFGSPSSSSSKQLSLSPIPRKARLSSTSSRVDADAEVTTALKGLQLQGVEAAVQEDEGKGLLSPNQGGSMVDSTRSKIELPTMRRPTPTIELSQAKVETVVLHGNRRQARASGFVVDADTDSGSWNGSPAMSTPTRTLALLSLQPRTPSIDDIFEPISGTRSADPAQRDNPWVASEPTRHPRHGSASEPASPLRSPRSLDNLLAAGDNAASNDGDKASLVSLPVSTLTSSSRSASHTSIERRSLTSRRRSSSHRHSSSPTEVFAREVRIRGWSEVGSQARGWVVFELRILTKQGTAIITHKRFSSFVKLRRTLLEECKDQAKWLPQLPTRRTGLLSKYDAKYLETRRRALQRWLETVALDRVWGGSEGFREWVLDGD</sequence>
<dbReference type="EMBL" id="LT558128">
    <property type="protein sequence ID" value="SAM83952.1"/>
    <property type="molecule type" value="Genomic_DNA"/>
</dbReference>
<dbReference type="InterPro" id="IPR001683">
    <property type="entry name" value="PX_dom"/>
</dbReference>
<evidence type="ECO:0000256" key="5">
    <source>
        <dbReference type="ARBA" id="ARBA00022753"/>
    </source>
</evidence>
<evidence type="ECO:0000313" key="15">
    <source>
        <dbReference type="Proteomes" id="UP000658997"/>
    </source>
</evidence>
<dbReference type="InterPro" id="IPR037917">
    <property type="entry name" value="Ypt35_PX"/>
</dbReference>
<feature type="compositionally biased region" description="Low complexity" evidence="10">
    <location>
        <begin position="556"/>
        <end position="567"/>
    </location>
</feature>
<evidence type="ECO:0000256" key="10">
    <source>
        <dbReference type="SAM" id="MobiDB-lite"/>
    </source>
</evidence>
<feature type="compositionally biased region" description="Polar residues" evidence="10">
    <location>
        <begin position="80"/>
        <end position="93"/>
    </location>
</feature>
<comment type="similarity">
    <text evidence="3">Belongs to the YPT35 family.</text>
</comment>
<dbReference type="Proteomes" id="UP000658997">
    <property type="component" value="Unassembled WGS sequence"/>
</dbReference>
<evidence type="ECO:0000256" key="4">
    <source>
        <dbReference type="ARBA" id="ARBA00022554"/>
    </source>
</evidence>
<feature type="region of interest" description="Disordered" evidence="10">
    <location>
        <begin position="556"/>
        <end position="590"/>
    </location>
</feature>
<reference evidence="13" key="3">
    <citation type="submission" date="2018-08" db="EMBL/GenBank/DDBJ databases">
        <authorList>
            <person name="Guldener U."/>
        </authorList>
    </citation>
    <scope>NUCLEOTIDE SEQUENCE</scope>
    <source>
        <strain evidence="13">UB2</strain>
    </source>
</reference>
<feature type="compositionally biased region" description="Polar residues" evidence="10">
    <location>
        <begin position="203"/>
        <end position="217"/>
    </location>
</feature>
<protein>
    <recommendedName>
        <fullName evidence="8">Endosomal/vacuolar adapter protein YPT35</fullName>
    </recommendedName>
    <alternativeName>
        <fullName evidence="9">PX domain-containing protein YPT35</fullName>
    </alternativeName>
</protein>
<dbReference type="InterPro" id="IPR036871">
    <property type="entry name" value="PX_dom_sf"/>
</dbReference>
<reference evidence="12" key="1">
    <citation type="submission" date="2016-04" db="EMBL/GenBank/DDBJ databases">
        <authorList>
            <person name="Evans L.H."/>
            <person name="Alamgir A."/>
            <person name="Owens N."/>
            <person name="Weber N.D."/>
            <person name="Virtaneva K."/>
            <person name="Barbian K."/>
            <person name="Babar A."/>
            <person name="Rosenke K."/>
        </authorList>
    </citation>
    <scope>NUCLEOTIDE SEQUENCE</scope>
    <source>
        <strain evidence="12">UB2112</strain>
    </source>
</reference>
<feature type="compositionally biased region" description="Low complexity" evidence="10">
    <location>
        <begin position="219"/>
        <end position="229"/>
    </location>
</feature>
<reference evidence="14" key="2">
    <citation type="submission" date="2016-04" db="EMBL/GenBank/DDBJ databases">
        <authorList>
            <person name="Guldener U."/>
            <person name="Guldener U."/>
        </authorList>
    </citation>
    <scope>NUCLEOTIDE SEQUENCE [LARGE SCALE GENOMIC DNA]</scope>
    <source>
        <strain evidence="14">UB2112</strain>
    </source>
</reference>
<feature type="region of interest" description="Disordered" evidence="10">
    <location>
        <begin position="327"/>
        <end position="362"/>
    </location>
</feature>
<name>A0A1K0HH08_9BASI</name>
<feature type="compositionally biased region" description="Basic residues" evidence="10">
    <location>
        <begin position="279"/>
        <end position="288"/>
    </location>
</feature>
<dbReference type="AlphaFoldDB" id="A0A1K0HH08"/>
<dbReference type="SUPFAM" id="SSF64268">
    <property type="entry name" value="PX domain"/>
    <property type="match status" value="1"/>
</dbReference>
<feature type="region of interest" description="Disordered" evidence="10">
    <location>
        <begin position="194"/>
        <end position="300"/>
    </location>
</feature>
<dbReference type="GO" id="GO:0032266">
    <property type="term" value="F:phosphatidylinositol-3-phosphate binding"/>
    <property type="evidence" value="ECO:0007669"/>
    <property type="project" value="InterPro"/>
</dbReference>
<organism evidence="12 14">
    <name type="scientific">Ustilago bromivora</name>
    <dbReference type="NCBI Taxonomy" id="307758"/>
    <lineage>
        <taxon>Eukaryota</taxon>
        <taxon>Fungi</taxon>
        <taxon>Dikarya</taxon>
        <taxon>Basidiomycota</taxon>
        <taxon>Ustilaginomycotina</taxon>
        <taxon>Ustilaginomycetes</taxon>
        <taxon>Ustilaginales</taxon>
        <taxon>Ustilaginaceae</taxon>
        <taxon>Ustilago</taxon>
    </lineage>
</organism>
<evidence type="ECO:0000256" key="7">
    <source>
        <dbReference type="ARBA" id="ARBA00033728"/>
    </source>
</evidence>
<dbReference type="Proteomes" id="UP000179920">
    <property type="component" value="Chromosome XII"/>
</dbReference>
<accession>A0A1K0HH08</accession>
<comment type="subcellular location">
    <subcellularLocation>
        <location evidence="2">Endosome</location>
    </subcellularLocation>
    <subcellularLocation>
        <location evidence="1">Vacuole membrane</location>
        <topology evidence="1">Peripheral membrane protein</topology>
    </subcellularLocation>
</comment>
<comment type="function">
    <text evidence="7">Recruits the lipid transfer protein VPS13 to endosomal and vacuolar membranes.</text>
</comment>
<evidence type="ECO:0000256" key="8">
    <source>
        <dbReference type="ARBA" id="ARBA00033774"/>
    </source>
</evidence>
<feature type="compositionally biased region" description="Low complexity" evidence="10">
    <location>
        <begin position="327"/>
        <end position="346"/>
    </location>
</feature>
<keyword evidence="4" id="KW-0926">Vacuole</keyword>
<feature type="domain" description="PX" evidence="11">
    <location>
        <begin position="593"/>
        <end position="707"/>
    </location>
</feature>
<evidence type="ECO:0000256" key="1">
    <source>
        <dbReference type="ARBA" id="ARBA00004148"/>
    </source>
</evidence>
<evidence type="ECO:0000259" key="11">
    <source>
        <dbReference type="PROSITE" id="PS50195"/>
    </source>
</evidence>